<dbReference type="CDD" id="cd02932">
    <property type="entry name" value="OYE_YqiM_FMN"/>
    <property type="match status" value="1"/>
</dbReference>
<dbReference type="SUPFAM" id="SSF51395">
    <property type="entry name" value="FMN-linked oxidoreductases"/>
    <property type="match status" value="1"/>
</dbReference>
<evidence type="ECO:0000256" key="2">
    <source>
        <dbReference type="ARBA" id="ARBA00022630"/>
    </source>
</evidence>
<evidence type="ECO:0000256" key="5">
    <source>
        <dbReference type="ARBA" id="ARBA00023002"/>
    </source>
</evidence>
<evidence type="ECO:0000256" key="4">
    <source>
        <dbReference type="ARBA" id="ARBA00022857"/>
    </source>
</evidence>
<dbReference type="InterPro" id="IPR044152">
    <property type="entry name" value="YqjM-like"/>
</dbReference>
<protein>
    <recommendedName>
        <fullName evidence="7">NADH:flavin oxidoreductase/NADH oxidase N-terminal domain-containing protein</fullName>
    </recommendedName>
</protein>
<keyword evidence="3" id="KW-0288">FMN</keyword>
<dbReference type="RefSeq" id="XP_008717926.1">
    <property type="nucleotide sequence ID" value="XM_008719704.1"/>
</dbReference>
<keyword evidence="5" id="KW-0560">Oxidoreductase</keyword>
<dbReference type="PANTHER" id="PTHR43303">
    <property type="entry name" value="NADPH DEHYDROGENASE C23G7.10C-RELATED"/>
    <property type="match status" value="1"/>
</dbReference>
<evidence type="ECO:0000256" key="1">
    <source>
        <dbReference type="ARBA" id="ARBA00001917"/>
    </source>
</evidence>
<dbReference type="PANTHER" id="PTHR43303:SF4">
    <property type="entry name" value="NADPH DEHYDROGENASE C23G7.10C-RELATED"/>
    <property type="match status" value="1"/>
</dbReference>
<dbReference type="Proteomes" id="UP000030752">
    <property type="component" value="Unassembled WGS sequence"/>
</dbReference>
<dbReference type="InterPro" id="IPR001155">
    <property type="entry name" value="OxRdtase_FMN_N"/>
</dbReference>
<dbReference type="GeneID" id="19972703"/>
<dbReference type="Gene3D" id="3.20.20.70">
    <property type="entry name" value="Aldolase class I"/>
    <property type="match status" value="1"/>
</dbReference>
<feature type="region of interest" description="Disordered" evidence="6">
    <location>
        <begin position="1"/>
        <end position="50"/>
    </location>
</feature>
<feature type="compositionally biased region" description="Low complexity" evidence="6">
    <location>
        <begin position="27"/>
        <end position="40"/>
    </location>
</feature>
<comment type="cofactor">
    <cofactor evidence="1">
        <name>FMN</name>
        <dbReference type="ChEBI" id="CHEBI:58210"/>
    </cofactor>
</comment>
<gene>
    <name evidence="8" type="ORF">HMPREF1541_05364</name>
</gene>
<dbReference type="GO" id="GO:0010181">
    <property type="term" value="F:FMN binding"/>
    <property type="evidence" value="ECO:0007669"/>
    <property type="project" value="InterPro"/>
</dbReference>
<dbReference type="eggNOG" id="KOG0134">
    <property type="taxonomic scope" value="Eukaryota"/>
</dbReference>
<evidence type="ECO:0000313" key="8">
    <source>
        <dbReference type="EMBL" id="ETN39141.1"/>
    </source>
</evidence>
<dbReference type="STRING" id="1220924.W2RRJ0"/>
<reference evidence="8 9" key="1">
    <citation type="submission" date="2013-03" db="EMBL/GenBank/DDBJ databases">
        <title>The Genome Sequence of Phialophora europaea CBS 101466.</title>
        <authorList>
            <consortium name="The Broad Institute Genomics Platform"/>
            <person name="Cuomo C."/>
            <person name="de Hoog S."/>
            <person name="Gorbushina A."/>
            <person name="Walker B."/>
            <person name="Young S.K."/>
            <person name="Zeng Q."/>
            <person name="Gargeya S."/>
            <person name="Fitzgerald M."/>
            <person name="Haas B."/>
            <person name="Abouelleil A."/>
            <person name="Allen A.W."/>
            <person name="Alvarado L."/>
            <person name="Arachchi H.M."/>
            <person name="Berlin A.M."/>
            <person name="Chapman S.B."/>
            <person name="Gainer-Dewar J."/>
            <person name="Goldberg J."/>
            <person name="Griggs A."/>
            <person name="Gujja S."/>
            <person name="Hansen M."/>
            <person name="Howarth C."/>
            <person name="Imamovic A."/>
            <person name="Ireland A."/>
            <person name="Larimer J."/>
            <person name="McCowan C."/>
            <person name="Murphy C."/>
            <person name="Pearson M."/>
            <person name="Poon T.W."/>
            <person name="Priest M."/>
            <person name="Roberts A."/>
            <person name="Saif S."/>
            <person name="Shea T."/>
            <person name="Sisk P."/>
            <person name="Sykes S."/>
            <person name="Wortman J."/>
            <person name="Nusbaum C."/>
            <person name="Birren B."/>
        </authorList>
    </citation>
    <scope>NUCLEOTIDE SEQUENCE [LARGE SCALE GENOMIC DNA]</scope>
    <source>
        <strain evidence="8 9">CBS 101466</strain>
    </source>
</reference>
<feature type="domain" description="NADH:flavin oxidoreductase/NADH oxidase N-terminal" evidence="7">
    <location>
        <begin position="49"/>
        <end position="396"/>
    </location>
</feature>
<dbReference type="InParanoid" id="W2RRJ0"/>
<dbReference type="OrthoDB" id="72788at2759"/>
<dbReference type="GO" id="GO:0050661">
    <property type="term" value="F:NADP binding"/>
    <property type="evidence" value="ECO:0007669"/>
    <property type="project" value="InterPro"/>
</dbReference>
<sequence length="419" mass="45347">MTDQTREAAGVPTIIENKPAPGVPYFTPAQTPPAGTAANPQSNGSAPPKLFQPLTIRGTTFQNRIFLSPLCQYSAENGYHTAWHHTHLGGILQRGPGLTMVEATSVTPQGRITPEDSGLWEDGQKEALRKTVEFAHSQGQKIGIQLGHAGRKASTVAPWLSSGATAVEAANGWPDDVWAPSAVAYNDQHPHPKAYTLEGIQQLKDAFVAAVRRAVDVGFDLIEIHAAHGYLLHEFLSPVSNQRTDHYGGSFANRARLTLEIVDLVRQTIPREMPLLVRISATDWLETVSEVRESWTQEQSADLAALLADHGVDLLDVSSGGLDPRAQMKGGPAYQAPFAKFIKARVGDKLLVTSVGSIDNGKLANELVTEGGLDAVFSGRWFQKNPSLVWQFAEELGVEINVASQMAWPFRGRGVVSKS</sequence>
<evidence type="ECO:0000256" key="6">
    <source>
        <dbReference type="SAM" id="MobiDB-lite"/>
    </source>
</evidence>
<keyword evidence="2" id="KW-0285">Flavoprotein</keyword>
<dbReference type="VEuPathDB" id="FungiDB:HMPREF1541_05364"/>
<dbReference type="Pfam" id="PF00724">
    <property type="entry name" value="Oxidored_FMN"/>
    <property type="match status" value="1"/>
</dbReference>
<evidence type="ECO:0000259" key="7">
    <source>
        <dbReference type="Pfam" id="PF00724"/>
    </source>
</evidence>
<name>W2RRJ0_CYPE1</name>
<evidence type="ECO:0000256" key="3">
    <source>
        <dbReference type="ARBA" id="ARBA00022643"/>
    </source>
</evidence>
<evidence type="ECO:0000313" key="9">
    <source>
        <dbReference type="Proteomes" id="UP000030752"/>
    </source>
</evidence>
<dbReference type="EMBL" id="KB822721">
    <property type="protein sequence ID" value="ETN39141.1"/>
    <property type="molecule type" value="Genomic_DNA"/>
</dbReference>
<accession>W2RRJ0</accession>
<dbReference type="InterPro" id="IPR013785">
    <property type="entry name" value="Aldolase_TIM"/>
</dbReference>
<organism evidence="8 9">
    <name type="scientific">Cyphellophora europaea (strain CBS 101466)</name>
    <name type="common">Phialophora europaea</name>
    <dbReference type="NCBI Taxonomy" id="1220924"/>
    <lineage>
        <taxon>Eukaryota</taxon>
        <taxon>Fungi</taxon>
        <taxon>Dikarya</taxon>
        <taxon>Ascomycota</taxon>
        <taxon>Pezizomycotina</taxon>
        <taxon>Eurotiomycetes</taxon>
        <taxon>Chaetothyriomycetidae</taxon>
        <taxon>Chaetothyriales</taxon>
        <taxon>Cyphellophoraceae</taxon>
        <taxon>Cyphellophora</taxon>
    </lineage>
</organism>
<keyword evidence="4" id="KW-0521">NADP</keyword>
<dbReference type="AlphaFoldDB" id="W2RRJ0"/>
<dbReference type="GO" id="GO:0003959">
    <property type="term" value="F:NADPH dehydrogenase activity"/>
    <property type="evidence" value="ECO:0007669"/>
    <property type="project" value="InterPro"/>
</dbReference>
<proteinExistence type="predicted"/>
<keyword evidence="9" id="KW-1185">Reference proteome</keyword>
<dbReference type="HOGENOM" id="CLU_012153_2_1_1"/>